<evidence type="ECO:0000313" key="2">
    <source>
        <dbReference type="EMBL" id="KAJ9550221.1"/>
    </source>
</evidence>
<sequence>MMCSAVESSSIIPEVPLYHPGGATLPVRSERIEELVDPTLLGIEDAKEFILLILSNFHQRVRKSNVRKRVDAPVEFTGEKGEMLFLQIELFLLELFFQKACPVNFESENYTIITSQCKGPVYQREPCCNSFLQIACPYSEQINDEKTNCASTLFSYINLYGKYPPGLFASMCKGDKEGLSCAKIEKAAKEKGHSSQASPTSTQSPSLMIIAGVLVFIILNKT</sequence>
<keyword evidence="3" id="KW-1185">Reference proteome</keyword>
<protein>
    <recommendedName>
        <fullName evidence="1">GPI-anchored protein LLG1-like domain-containing protein</fullName>
    </recommendedName>
</protein>
<evidence type="ECO:0000259" key="1">
    <source>
        <dbReference type="Pfam" id="PF26578"/>
    </source>
</evidence>
<name>A0AA38WJ07_9ASTR</name>
<dbReference type="Proteomes" id="UP001172457">
    <property type="component" value="Chromosome 4"/>
</dbReference>
<dbReference type="EMBL" id="JARYMX010000004">
    <property type="protein sequence ID" value="KAJ9550221.1"/>
    <property type="molecule type" value="Genomic_DNA"/>
</dbReference>
<dbReference type="PANTHER" id="PTHR31533">
    <property type="entry name" value="GPI-ANCHORED PROTEIN LLG1-RELATED-RELATED"/>
    <property type="match status" value="1"/>
</dbReference>
<comment type="caution">
    <text evidence="2">The sequence shown here is derived from an EMBL/GenBank/DDBJ whole genome shotgun (WGS) entry which is preliminary data.</text>
</comment>
<proteinExistence type="predicted"/>
<organism evidence="2 3">
    <name type="scientific">Centaurea solstitialis</name>
    <name type="common">yellow star-thistle</name>
    <dbReference type="NCBI Taxonomy" id="347529"/>
    <lineage>
        <taxon>Eukaryota</taxon>
        <taxon>Viridiplantae</taxon>
        <taxon>Streptophyta</taxon>
        <taxon>Embryophyta</taxon>
        <taxon>Tracheophyta</taxon>
        <taxon>Spermatophyta</taxon>
        <taxon>Magnoliopsida</taxon>
        <taxon>eudicotyledons</taxon>
        <taxon>Gunneridae</taxon>
        <taxon>Pentapetalae</taxon>
        <taxon>asterids</taxon>
        <taxon>campanulids</taxon>
        <taxon>Asterales</taxon>
        <taxon>Asteraceae</taxon>
        <taxon>Carduoideae</taxon>
        <taxon>Cardueae</taxon>
        <taxon>Centaureinae</taxon>
        <taxon>Centaurea</taxon>
    </lineage>
</organism>
<dbReference type="PANTHER" id="PTHR31533:SF36">
    <property type="entry name" value="GPI-ANCHORED PROTEIN LORELEI"/>
    <property type="match status" value="1"/>
</dbReference>
<accession>A0AA38WJ07</accession>
<dbReference type="AlphaFoldDB" id="A0AA38WJ07"/>
<evidence type="ECO:0000313" key="3">
    <source>
        <dbReference type="Proteomes" id="UP001172457"/>
    </source>
</evidence>
<dbReference type="InterPro" id="IPR058888">
    <property type="entry name" value="LLG1-like"/>
</dbReference>
<dbReference type="InterPro" id="IPR039307">
    <property type="entry name" value="LORELEI-like"/>
</dbReference>
<reference evidence="2" key="1">
    <citation type="submission" date="2023-03" db="EMBL/GenBank/DDBJ databases">
        <title>Chromosome-scale reference genome and RAD-based genetic map of yellow starthistle (Centaurea solstitialis) reveal putative structural variation and QTLs associated with invader traits.</title>
        <authorList>
            <person name="Reatini B."/>
            <person name="Cang F.A."/>
            <person name="Jiang Q."/>
            <person name="Mckibben M.T.W."/>
            <person name="Barker M.S."/>
            <person name="Rieseberg L.H."/>
            <person name="Dlugosch K.M."/>
        </authorList>
    </citation>
    <scope>NUCLEOTIDE SEQUENCE</scope>
    <source>
        <strain evidence="2">CAN-66</strain>
        <tissue evidence="2">Leaf</tissue>
    </source>
</reference>
<feature type="domain" description="GPI-anchored protein LLG1-like" evidence="1">
    <location>
        <begin position="103"/>
        <end position="179"/>
    </location>
</feature>
<dbReference type="Pfam" id="PF26578">
    <property type="entry name" value="LLG1"/>
    <property type="match status" value="1"/>
</dbReference>
<gene>
    <name evidence="2" type="ORF">OSB04_014266</name>
</gene>